<evidence type="ECO:0000256" key="4">
    <source>
        <dbReference type="PROSITE-ProRule" id="PRU00023"/>
    </source>
</evidence>
<evidence type="ECO:0000256" key="2">
    <source>
        <dbReference type="ARBA" id="ARBA00022737"/>
    </source>
</evidence>
<dbReference type="Gene3D" id="3.40.50.1580">
    <property type="entry name" value="Nucleoside phosphorylase domain"/>
    <property type="match status" value="1"/>
</dbReference>
<feature type="repeat" description="ANK" evidence="4">
    <location>
        <begin position="1200"/>
        <end position="1232"/>
    </location>
</feature>
<dbReference type="Pfam" id="PF13637">
    <property type="entry name" value="Ank_4"/>
    <property type="match status" value="1"/>
</dbReference>
<feature type="repeat" description="ANK" evidence="4">
    <location>
        <begin position="1102"/>
        <end position="1127"/>
    </location>
</feature>
<dbReference type="InterPro" id="IPR056884">
    <property type="entry name" value="NPHP3-like_N"/>
</dbReference>
<dbReference type="InterPro" id="IPR036770">
    <property type="entry name" value="Ankyrin_rpt-contain_sf"/>
</dbReference>
<organism evidence="7 8">
    <name type="scientific">Trichoderma lentiforme</name>
    <dbReference type="NCBI Taxonomy" id="1567552"/>
    <lineage>
        <taxon>Eukaryota</taxon>
        <taxon>Fungi</taxon>
        <taxon>Dikarya</taxon>
        <taxon>Ascomycota</taxon>
        <taxon>Pezizomycotina</taxon>
        <taxon>Sordariomycetes</taxon>
        <taxon>Hypocreomycetidae</taxon>
        <taxon>Hypocreales</taxon>
        <taxon>Hypocreaceae</taxon>
        <taxon>Trichoderma</taxon>
    </lineage>
</organism>
<feature type="repeat" description="ANK" evidence="4">
    <location>
        <begin position="1332"/>
        <end position="1364"/>
    </location>
</feature>
<dbReference type="InterPro" id="IPR054471">
    <property type="entry name" value="GPIID_WHD"/>
</dbReference>
<feature type="repeat" description="ANK" evidence="4">
    <location>
        <begin position="901"/>
        <end position="933"/>
    </location>
</feature>
<dbReference type="Gene3D" id="1.25.40.20">
    <property type="entry name" value="Ankyrin repeat-containing domain"/>
    <property type="match status" value="2"/>
</dbReference>
<proteinExistence type="predicted"/>
<dbReference type="PROSITE" id="PS50088">
    <property type="entry name" value="ANK_REPEAT"/>
    <property type="match status" value="11"/>
</dbReference>
<dbReference type="PRINTS" id="PR01415">
    <property type="entry name" value="ANKYRIN"/>
</dbReference>
<feature type="repeat" description="ANK" evidence="4">
    <location>
        <begin position="1233"/>
        <end position="1265"/>
    </location>
</feature>
<feature type="domain" description="Nephrocystin 3-like N-terminal" evidence="6">
    <location>
        <begin position="388"/>
        <end position="553"/>
    </location>
</feature>
<dbReference type="SUPFAM" id="SSF53167">
    <property type="entry name" value="Purine and uridine phosphorylases"/>
    <property type="match status" value="1"/>
</dbReference>
<dbReference type="GO" id="GO:0009116">
    <property type="term" value="P:nucleoside metabolic process"/>
    <property type="evidence" value="ECO:0007669"/>
    <property type="project" value="InterPro"/>
</dbReference>
<evidence type="ECO:0000313" key="8">
    <source>
        <dbReference type="Proteomes" id="UP000801864"/>
    </source>
</evidence>
<dbReference type="PANTHER" id="PTHR24161:SF85">
    <property type="entry name" value="PALMITOYLTRANSFERASE HIP14"/>
    <property type="match status" value="1"/>
</dbReference>
<accession>A0A9P5CC65</accession>
<evidence type="ECO:0000259" key="6">
    <source>
        <dbReference type="Pfam" id="PF24883"/>
    </source>
</evidence>
<keyword evidence="2" id="KW-0677">Repeat</keyword>
<dbReference type="Pfam" id="PF12796">
    <property type="entry name" value="Ank_2"/>
    <property type="match status" value="4"/>
</dbReference>
<evidence type="ECO:0000259" key="5">
    <source>
        <dbReference type="Pfam" id="PF22939"/>
    </source>
</evidence>
<reference evidence="7 8" key="1">
    <citation type="submission" date="2018-06" db="EMBL/GenBank/DDBJ databases">
        <title>Genome analysis of cellulolytic fungus Trichoderma lentiforme CFAM-422.</title>
        <authorList>
            <person name="Steindorff A.S."/>
            <person name="Formighieri E.F."/>
            <person name="Midorikawa G.E.O."/>
            <person name="Tamietti M.S."/>
            <person name="Ramos E.Z."/>
            <person name="Silva A.S."/>
            <person name="Bon E.P.S."/>
            <person name="Mendes T.D."/>
            <person name="Damaso M.C.T."/>
            <person name="Favaro L.C.L."/>
        </authorList>
    </citation>
    <scope>NUCLEOTIDE SEQUENCE [LARGE SCALE GENOMIC DNA]</scope>
    <source>
        <strain evidence="7 8">CFAM-422</strain>
    </source>
</reference>
<dbReference type="InterPro" id="IPR035994">
    <property type="entry name" value="Nucleoside_phosphorylase_sf"/>
</dbReference>
<feature type="repeat" description="ANK" evidence="4">
    <location>
        <begin position="971"/>
        <end position="1003"/>
    </location>
</feature>
<dbReference type="Gene3D" id="3.40.50.300">
    <property type="entry name" value="P-loop containing nucleotide triphosphate hydrolases"/>
    <property type="match status" value="1"/>
</dbReference>
<feature type="repeat" description="ANK" evidence="4">
    <location>
        <begin position="1037"/>
        <end position="1069"/>
    </location>
</feature>
<dbReference type="SMART" id="SM00248">
    <property type="entry name" value="ANK"/>
    <property type="match status" value="15"/>
</dbReference>
<evidence type="ECO:0000256" key="1">
    <source>
        <dbReference type="ARBA" id="ARBA00012210"/>
    </source>
</evidence>
<comment type="caution">
    <text evidence="7">The sequence shown here is derived from an EMBL/GenBank/DDBJ whole genome shotgun (WGS) entry which is preliminary data.</text>
</comment>
<feature type="domain" description="GPI inositol-deacylase winged helix" evidence="5">
    <location>
        <begin position="675"/>
        <end position="750"/>
    </location>
</feature>
<feature type="repeat" description="ANK" evidence="4">
    <location>
        <begin position="1299"/>
        <end position="1331"/>
    </location>
</feature>
<gene>
    <name evidence="7" type="ORF">CFAM422_008602</name>
</gene>
<dbReference type="EC" id="2.3.1.225" evidence="1"/>
<dbReference type="PANTHER" id="PTHR24161">
    <property type="entry name" value="ANK_REP_REGION DOMAIN-CONTAINING PROTEIN-RELATED"/>
    <property type="match status" value="1"/>
</dbReference>
<feature type="repeat" description="ANK" evidence="4">
    <location>
        <begin position="938"/>
        <end position="970"/>
    </location>
</feature>
<dbReference type="SUPFAM" id="SSF52540">
    <property type="entry name" value="P-loop containing nucleoside triphosphate hydrolases"/>
    <property type="match status" value="1"/>
</dbReference>
<dbReference type="GO" id="GO:0019706">
    <property type="term" value="F:protein-cysteine S-palmitoyltransferase activity"/>
    <property type="evidence" value="ECO:0007669"/>
    <property type="project" value="UniProtKB-EC"/>
</dbReference>
<dbReference type="InterPro" id="IPR027417">
    <property type="entry name" value="P-loop_NTPase"/>
</dbReference>
<dbReference type="Pfam" id="PF13857">
    <property type="entry name" value="Ank_5"/>
    <property type="match status" value="1"/>
</dbReference>
<protein>
    <recommendedName>
        <fullName evidence="1">protein S-acyltransferase</fullName>
        <ecNumber evidence="1">2.3.1.225</ecNumber>
    </recommendedName>
</protein>
<evidence type="ECO:0000313" key="7">
    <source>
        <dbReference type="EMBL" id="KAF3067621.1"/>
    </source>
</evidence>
<name>A0A9P5CC65_9HYPO</name>
<dbReference type="Pfam" id="PF24883">
    <property type="entry name" value="NPHP3_N"/>
    <property type="match status" value="1"/>
</dbReference>
<dbReference type="EMBL" id="QLNT01000015">
    <property type="protein sequence ID" value="KAF3067621.1"/>
    <property type="molecule type" value="Genomic_DNA"/>
</dbReference>
<sequence>MSYPNSHYTVGWICALSTEYVAAQAFLDERHVAPSVAIHDNNNYTLGRIGEHKVIIAVLPDGEYGLASAANVAKDLLHSFPNVRIGLMVGIGGGAPSQTHDIRLGDVVVSAPRNGTGGIFQYDYGKTTQNKSFQATAFLNQPPAVLRTAIGGLKAQHESEGHQYEATINNILKDKPRLKKRYSRPAQSSDRLYQSDFVHPRDTRDSCEDICDAAKLISRPERNEYEDNPAIHYGLIASANQMMEDAIIRDELVASKDVLCFETEAAGLMNQYPCLVIRGICDYSDSHKTEQWQGYAAMVAAAYAKDLLYRIPINKVEAETRVGDLLLQGTVIIELAICHLSNVLLVTDAVDQIRHTAAKKEDNKILDWITPSEYGPQHSDYIKKRQAGTGQWLLDSAEYNNWLTKPNQTLFCPGIPGAGKTILTAVVIDDLTAKLSSKLDIGLAYIYCNFKRQGEQKFEDLMASLLKQLSRRAPSIPDCMKKLYDAHESRRTRPTIAEIAQALRTVAVMFSQIFIIVDALDECDTSNHSRSNFLSSIVDLRKDINTNIFATSRYIPDIEKVFQGSLKREILASDADMRKYIDSHMRHLPDFISRREDIKDQIKSELIQAAQGMFLLVALYLDALKDKTSISEVKSGLKNLHIHDTRATDEGGLHTALEQAYKDAMERIDRQGPDRQRLGKQVISWITCAKRPLMKPELQHALAVRLKDRMIDEDNIREIEIILSVCAGLVTVDEESGIIRLVHYTAQEFFDQTRYHWFPDAEREITKICCTYLSFDVFGSGFASRDDFEKRLLSNPLYNYAAANWGHHARGLPDLPGEVEQFIACQAKVEASSQVAMGNLSYFAWGEFEKRIDNEFDYPPETTGLHPPETTGLHLAAFFGVRRGVAFLLQHENELDLTDFLRMTPLAYAAQNGHEATARLLLKEGASVDGDSEYYEVGDWTPLHVAASEGHETVVQLLLEEGAEVDATDDHGYTALLLAVNANHENIVRLLLEKGALIDTKNHSGSTPLISAAGRGLKNIVQLLLEKGASTETGDYYGFTPIFYAARNGSNDMAQLLLEKGASINTKNNWGSTPLSFAVWSGKDIVQFFLEKGASIDEKDKYGYTPLLRAAEDGNIGVVRLLLERGAIAKGALAHAARGRHVALVQLLLDQGLPIEDEDCFGSTALLSAVDNKIRDGGNSLETILLLLERGAAIEARGNDGETALLRASESSRIDNIKLLLDKGAAIEARDNGGNTALMRAASLGQIANIEFLLDRGAAIEARDNGGNTVLLRASERFGIDYIKLLLDKGAAIEARDNGGNTALMRAASLGRVANVEFLLDRGASIEEKNISGETALMIAASNEEFTTVELLLDRGAAIVVEDSDEHTGSSQTSKKEHEFITWVLLQRELPRYEAIE</sequence>
<keyword evidence="8" id="KW-1185">Reference proteome</keyword>
<dbReference type="Proteomes" id="UP000801864">
    <property type="component" value="Unassembled WGS sequence"/>
</dbReference>
<feature type="repeat" description="ANK" evidence="4">
    <location>
        <begin position="1004"/>
        <end position="1036"/>
    </location>
</feature>
<dbReference type="InterPro" id="IPR002110">
    <property type="entry name" value="Ankyrin_rpt"/>
</dbReference>
<keyword evidence="3 4" id="KW-0040">ANK repeat</keyword>
<feature type="repeat" description="ANK" evidence="4">
    <location>
        <begin position="1266"/>
        <end position="1298"/>
    </location>
</feature>
<evidence type="ECO:0000256" key="3">
    <source>
        <dbReference type="ARBA" id="ARBA00023043"/>
    </source>
</evidence>
<dbReference type="SUPFAM" id="SSF48403">
    <property type="entry name" value="Ankyrin repeat"/>
    <property type="match status" value="2"/>
</dbReference>
<dbReference type="PROSITE" id="PS50297">
    <property type="entry name" value="ANK_REP_REGION"/>
    <property type="match status" value="10"/>
</dbReference>
<dbReference type="Pfam" id="PF22939">
    <property type="entry name" value="WHD_GPIID"/>
    <property type="match status" value="1"/>
</dbReference>